<reference evidence="8" key="2">
    <citation type="submission" date="2010-05" db="EMBL/GenBank/DDBJ databases">
        <title>The genome sequence of Magnaporthe poae strain ATCC 64411.</title>
        <authorList>
            <person name="Ma L.-J."/>
            <person name="Dead R."/>
            <person name="Young S."/>
            <person name="Zeng Q."/>
            <person name="Koehrsen M."/>
            <person name="Alvarado L."/>
            <person name="Berlin A."/>
            <person name="Chapman S.B."/>
            <person name="Chen Z."/>
            <person name="Freedman E."/>
            <person name="Gellesch M."/>
            <person name="Goldberg J."/>
            <person name="Griggs A."/>
            <person name="Gujja S."/>
            <person name="Heilman E.R."/>
            <person name="Heiman D."/>
            <person name="Hepburn T."/>
            <person name="Howarth C."/>
            <person name="Jen D."/>
            <person name="Larson L."/>
            <person name="Mehta T."/>
            <person name="Neiman D."/>
            <person name="Pearson M."/>
            <person name="Roberts A."/>
            <person name="Saif S."/>
            <person name="Shea T."/>
            <person name="Shenoy N."/>
            <person name="Sisk P."/>
            <person name="Stolte C."/>
            <person name="Sykes S."/>
            <person name="Walk T."/>
            <person name="White J."/>
            <person name="Yandava C."/>
            <person name="Haas B."/>
            <person name="Nusbaum C."/>
            <person name="Birren B."/>
        </authorList>
    </citation>
    <scope>NUCLEOTIDE SEQUENCE [LARGE SCALE GENOMIC DNA]</scope>
    <source>
        <strain evidence="8">ATCC 64411 / 73-15</strain>
    </source>
</reference>
<dbReference type="OrthoDB" id="5237119at2759"/>
<dbReference type="EnsemblFungi" id="MAPG_05002T0">
    <property type="protein sequence ID" value="MAPG_05002T0"/>
    <property type="gene ID" value="MAPG_05002"/>
</dbReference>
<name>A0A0C4DY91_MAGP6</name>
<dbReference type="PRINTS" id="PR00834">
    <property type="entry name" value="PROTEASES2C"/>
</dbReference>
<feature type="compositionally biased region" description="Acidic residues" evidence="5">
    <location>
        <begin position="124"/>
        <end position="138"/>
    </location>
</feature>
<evidence type="ECO:0000313" key="6">
    <source>
        <dbReference type="EMBL" id="KLU85983.1"/>
    </source>
</evidence>
<feature type="compositionally biased region" description="Polar residues" evidence="5">
    <location>
        <begin position="84"/>
        <end position="93"/>
    </location>
</feature>
<evidence type="ECO:0000256" key="4">
    <source>
        <dbReference type="ARBA" id="ARBA00021524"/>
    </source>
</evidence>
<keyword evidence="6" id="KW-0378">Hydrolase</keyword>
<reference evidence="6" key="1">
    <citation type="submission" date="2010-05" db="EMBL/GenBank/DDBJ databases">
        <title>The Genome Sequence of Magnaporthe poae strain ATCC 64411.</title>
        <authorList>
            <consortium name="The Broad Institute Genome Sequencing Platform"/>
            <consortium name="Broad Institute Genome Sequencing Center for Infectious Disease"/>
            <person name="Ma L.-J."/>
            <person name="Dead R."/>
            <person name="Young S."/>
            <person name="Zeng Q."/>
            <person name="Koehrsen M."/>
            <person name="Alvarado L."/>
            <person name="Berlin A."/>
            <person name="Chapman S.B."/>
            <person name="Chen Z."/>
            <person name="Freedman E."/>
            <person name="Gellesch M."/>
            <person name="Goldberg J."/>
            <person name="Griggs A."/>
            <person name="Gujja S."/>
            <person name="Heilman E.R."/>
            <person name="Heiman D."/>
            <person name="Hepburn T."/>
            <person name="Howarth C."/>
            <person name="Jen D."/>
            <person name="Larson L."/>
            <person name="Mehta T."/>
            <person name="Neiman D."/>
            <person name="Pearson M."/>
            <person name="Roberts A."/>
            <person name="Saif S."/>
            <person name="Shea T."/>
            <person name="Shenoy N."/>
            <person name="Sisk P."/>
            <person name="Stolte C."/>
            <person name="Sykes S."/>
            <person name="Walk T."/>
            <person name="White J."/>
            <person name="Yandava C."/>
            <person name="Haas B."/>
            <person name="Nusbaum C."/>
            <person name="Birren B."/>
        </authorList>
    </citation>
    <scope>NUCLEOTIDE SEQUENCE</scope>
    <source>
        <strain evidence="6">ATCC 64411</strain>
    </source>
</reference>
<dbReference type="STRING" id="644358.A0A0C4DY91"/>
<feature type="compositionally biased region" description="Polar residues" evidence="5">
    <location>
        <begin position="113"/>
        <end position="122"/>
    </location>
</feature>
<gene>
    <name evidence="6" type="ORF">MAPG_05002</name>
</gene>
<protein>
    <recommendedName>
        <fullName evidence="3">Pro-apoptotic serine protease NMA111</fullName>
    </recommendedName>
    <alternativeName>
        <fullName evidence="4">Pro-apoptotic serine protease nma111</fullName>
    </alternativeName>
</protein>
<dbReference type="eggNOG" id="KOG1421">
    <property type="taxonomic scope" value="Eukaryota"/>
</dbReference>
<dbReference type="Gene3D" id="2.40.10.120">
    <property type="match status" value="1"/>
</dbReference>
<reference evidence="7" key="5">
    <citation type="submission" date="2015-06" db="UniProtKB">
        <authorList>
            <consortium name="EnsemblFungi"/>
        </authorList>
    </citation>
    <scope>IDENTIFICATION</scope>
    <source>
        <strain evidence="7">ATCC 64411</strain>
    </source>
</reference>
<dbReference type="Pfam" id="PF13365">
    <property type="entry name" value="Trypsin_2"/>
    <property type="match status" value="1"/>
</dbReference>
<sequence>MQRASFSRLSTSFGNISFVARLHTSPASPRAPSLGRQCISSPFASRLPVFPLALRNRNSLVRFSSGETSAAPSHHPSFSSSSPTMNGTTALSQRTKRKPSGALDDRPPKHQRSINGKQSAGDNTPEEDDFEDGAEDDLPLSLLPAVGPDTAEWQETIQTVVRNVVSIRFCMTCSFDTDAALTSEATGFVVDAEKGYILTNRHVVGSGPFWGYVIFDNHEEVDAYPVYRDPVHDFGILKFDPKAIKYMPVAALTLRPDLAKVGVEIRVVGNDAGEKLSILSGVISRLDRNAPEYGEGYSDFNTCYYQASAAASGGSSGSPVLADARRAVDPDDAASQG</sequence>
<evidence type="ECO:0000313" key="8">
    <source>
        <dbReference type="Proteomes" id="UP000011715"/>
    </source>
</evidence>
<dbReference type="PANTHER" id="PTHR46366">
    <property type="entry name" value="PRO-APOPTOTIC SERINE PROTEASE NMA111"/>
    <property type="match status" value="1"/>
</dbReference>
<evidence type="ECO:0000256" key="2">
    <source>
        <dbReference type="ARBA" id="ARBA00010541"/>
    </source>
</evidence>
<reference evidence="6" key="3">
    <citation type="submission" date="2011-03" db="EMBL/GenBank/DDBJ databases">
        <title>Annotation of Magnaporthe poae ATCC 64411.</title>
        <authorList>
            <person name="Ma L.-J."/>
            <person name="Dead R."/>
            <person name="Young S.K."/>
            <person name="Zeng Q."/>
            <person name="Gargeya S."/>
            <person name="Fitzgerald M."/>
            <person name="Haas B."/>
            <person name="Abouelleil A."/>
            <person name="Alvarado L."/>
            <person name="Arachchi H.M."/>
            <person name="Berlin A."/>
            <person name="Brown A."/>
            <person name="Chapman S.B."/>
            <person name="Chen Z."/>
            <person name="Dunbar C."/>
            <person name="Freedman E."/>
            <person name="Gearin G."/>
            <person name="Gellesch M."/>
            <person name="Goldberg J."/>
            <person name="Griggs A."/>
            <person name="Gujja S."/>
            <person name="Heiman D."/>
            <person name="Howarth C."/>
            <person name="Larson L."/>
            <person name="Lui A."/>
            <person name="MacDonald P.J.P."/>
            <person name="Mehta T."/>
            <person name="Montmayeur A."/>
            <person name="Murphy C."/>
            <person name="Neiman D."/>
            <person name="Pearson M."/>
            <person name="Priest M."/>
            <person name="Roberts A."/>
            <person name="Saif S."/>
            <person name="Shea T."/>
            <person name="Shenoy N."/>
            <person name="Sisk P."/>
            <person name="Stolte C."/>
            <person name="Sykes S."/>
            <person name="Yandava C."/>
            <person name="Wortman J."/>
            <person name="Nusbaum C."/>
            <person name="Birren B."/>
        </authorList>
    </citation>
    <scope>NUCLEOTIDE SEQUENCE</scope>
    <source>
        <strain evidence="6">ATCC 64411</strain>
    </source>
</reference>
<comment type="similarity">
    <text evidence="2">Belongs to the peptidase S1C family.</text>
</comment>
<dbReference type="PANTHER" id="PTHR46366:SF8">
    <property type="entry name" value="PRO-APOPTOTIC SERINE PROTEASE NMA111"/>
    <property type="match status" value="1"/>
</dbReference>
<dbReference type="InterPro" id="IPR001940">
    <property type="entry name" value="Peptidase_S1C"/>
</dbReference>
<organism evidence="7 8">
    <name type="scientific">Magnaporthiopsis poae (strain ATCC 64411 / 73-15)</name>
    <name type="common">Kentucky bluegrass fungus</name>
    <name type="synonym">Magnaporthe poae</name>
    <dbReference type="NCBI Taxonomy" id="644358"/>
    <lineage>
        <taxon>Eukaryota</taxon>
        <taxon>Fungi</taxon>
        <taxon>Dikarya</taxon>
        <taxon>Ascomycota</taxon>
        <taxon>Pezizomycotina</taxon>
        <taxon>Sordariomycetes</taxon>
        <taxon>Sordariomycetidae</taxon>
        <taxon>Magnaporthales</taxon>
        <taxon>Magnaporthaceae</taxon>
        <taxon>Magnaporthiopsis</taxon>
    </lineage>
</organism>
<accession>A0A0C4DY91</accession>
<dbReference type="SUPFAM" id="SSF50494">
    <property type="entry name" value="Trypsin-like serine proteases"/>
    <property type="match status" value="1"/>
</dbReference>
<dbReference type="GO" id="GO:0006508">
    <property type="term" value="P:proteolysis"/>
    <property type="evidence" value="ECO:0007669"/>
    <property type="project" value="UniProtKB-KW"/>
</dbReference>
<dbReference type="AlphaFoldDB" id="A0A0C4DY91"/>
<evidence type="ECO:0000313" key="7">
    <source>
        <dbReference type="EnsemblFungi" id="MAPG_05002T0"/>
    </source>
</evidence>
<keyword evidence="6" id="KW-0645">Protease</keyword>
<dbReference type="VEuPathDB" id="FungiDB:MAPG_05002"/>
<keyword evidence="8" id="KW-1185">Reference proteome</keyword>
<evidence type="ECO:0000256" key="1">
    <source>
        <dbReference type="ARBA" id="ARBA00002558"/>
    </source>
</evidence>
<evidence type="ECO:0000256" key="5">
    <source>
        <dbReference type="SAM" id="MobiDB-lite"/>
    </source>
</evidence>
<feature type="region of interest" description="Disordered" evidence="5">
    <location>
        <begin position="309"/>
        <end position="337"/>
    </location>
</feature>
<dbReference type="EMBL" id="ADBL01001172">
    <property type="status" value="NOT_ANNOTATED_CDS"/>
    <property type="molecule type" value="Genomic_DNA"/>
</dbReference>
<reference evidence="7" key="4">
    <citation type="journal article" date="2015" name="G3 (Bethesda)">
        <title>Genome sequences of three phytopathogenic species of the Magnaporthaceae family of fungi.</title>
        <authorList>
            <person name="Okagaki L.H."/>
            <person name="Nunes C.C."/>
            <person name="Sailsbery J."/>
            <person name="Clay B."/>
            <person name="Brown D."/>
            <person name="John T."/>
            <person name="Oh Y."/>
            <person name="Young N."/>
            <person name="Fitzgerald M."/>
            <person name="Haas B.J."/>
            <person name="Zeng Q."/>
            <person name="Young S."/>
            <person name="Adiconis X."/>
            <person name="Fan L."/>
            <person name="Levin J.Z."/>
            <person name="Mitchell T.K."/>
            <person name="Okubara P.A."/>
            <person name="Farman M.L."/>
            <person name="Kohn L.M."/>
            <person name="Birren B."/>
            <person name="Ma L.-J."/>
            <person name="Dean R.A."/>
        </authorList>
    </citation>
    <scope>NUCLEOTIDE SEQUENCE</scope>
    <source>
        <strain evidence="7">ATCC 64411 / 73-15</strain>
    </source>
</reference>
<feature type="compositionally biased region" description="Low complexity" evidence="5">
    <location>
        <begin position="69"/>
        <end position="83"/>
    </location>
</feature>
<dbReference type="EMBL" id="ADBL01001173">
    <property type="status" value="NOT_ANNOTATED_CDS"/>
    <property type="molecule type" value="Genomic_DNA"/>
</dbReference>
<dbReference type="Proteomes" id="UP000011715">
    <property type="component" value="Unassembled WGS sequence"/>
</dbReference>
<proteinExistence type="inferred from homology"/>
<feature type="region of interest" description="Disordered" evidence="5">
    <location>
        <begin position="65"/>
        <end position="139"/>
    </location>
</feature>
<dbReference type="InterPro" id="IPR009003">
    <property type="entry name" value="Peptidase_S1_PA"/>
</dbReference>
<dbReference type="GO" id="GO:0004252">
    <property type="term" value="F:serine-type endopeptidase activity"/>
    <property type="evidence" value="ECO:0007669"/>
    <property type="project" value="InterPro"/>
</dbReference>
<dbReference type="EMBL" id="GL876969">
    <property type="protein sequence ID" value="KLU85983.1"/>
    <property type="molecule type" value="Genomic_DNA"/>
</dbReference>
<comment type="function">
    <text evidence="1">Nuclear serine protease which mediates apoptosis.</text>
</comment>
<evidence type="ECO:0000256" key="3">
    <source>
        <dbReference type="ARBA" id="ARBA00020338"/>
    </source>
</evidence>